<comment type="caution">
    <text evidence="1">The sequence shown here is derived from an EMBL/GenBank/DDBJ whole genome shotgun (WGS) entry which is preliminary data.</text>
</comment>
<dbReference type="AlphaFoldDB" id="A0A3D0WAV0"/>
<proteinExistence type="predicted"/>
<dbReference type="SUPFAM" id="SSF48452">
    <property type="entry name" value="TPR-like"/>
    <property type="match status" value="1"/>
</dbReference>
<dbReference type="Gene3D" id="1.25.40.10">
    <property type="entry name" value="Tetratricopeptide repeat domain"/>
    <property type="match status" value="1"/>
</dbReference>
<sequence>MKTTRKRHVEDDEMRATKAIIVAAMLGFPAAAAVAQERADPYAHNAIEAGNFTEAETSLRAQLALEPTKPELLLNLAAIYARTNRLDAAQAMYDRAMQAENVSLLLRPDLAQDSHVIAQRGMAKLNQQRMAAR</sequence>
<protein>
    <submittedName>
        <fullName evidence="1">Uncharacterized protein</fullName>
    </submittedName>
</protein>
<evidence type="ECO:0000313" key="2">
    <source>
        <dbReference type="Proteomes" id="UP000262699"/>
    </source>
</evidence>
<name>A0A3D0WAV0_9SPHN</name>
<reference evidence="1 2" key="1">
    <citation type="journal article" date="2018" name="Nat. Biotechnol.">
        <title>A standardized bacterial taxonomy based on genome phylogeny substantially revises the tree of life.</title>
        <authorList>
            <person name="Parks D.H."/>
            <person name="Chuvochina M."/>
            <person name="Waite D.W."/>
            <person name="Rinke C."/>
            <person name="Skarshewski A."/>
            <person name="Chaumeil P.A."/>
            <person name="Hugenholtz P."/>
        </authorList>
    </citation>
    <scope>NUCLEOTIDE SEQUENCE [LARGE SCALE GENOMIC DNA]</scope>
    <source>
        <strain evidence="1">UBA9015</strain>
    </source>
</reference>
<dbReference type="EMBL" id="DOYJ01000180">
    <property type="protein sequence ID" value="HCB75790.1"/>
    <property type="molecule type" value="Genomic_DNA"/>
</dbReference>
<dbReference type="InterPro" id="IPR011990">
    <property type="entry name" value="TPR-like_helical_dom_sf"/>
</dbReference>
<evidence type="ECO:0000313" key="1">
    <source>
        <dbReference type="EMBL" id="HCB75790.1"/>
    </source>
</evidence>
<organism evidence="1 2">
    <name type="scientific">Sphingomonas bacterium</name>
    <dbReference type="NCBI Taxonomy" id="1895847"/>
    <lineage>
        <taxon>Bacteria</taxon>
        <taxon>Pseudomonadati</taxon>
        <taxon>Pseudomonadota</taxon>
        <taxon>Alphaproteobacteria</taxon>
        <taxon>Sphingomonadales</taxon>
        <taxon>Sphingomonadaceae</taxon>
        <taxon>Sphingomonas</taxon>
    </lineage>
</organism>
<accession>A0A3D0WAV0</accession>
<dbReference type="Proteomes" id="UP000262699">
    <property type="component" value="Unassembled WGS sequence"/>
</dbReference>
<dbReference type="Pfam" id="PF14559">
    <property type="entry name" value="TPR_19"/>
    <property type="match status" value="1"/>
</dbReference>
<gene>
    <name evidence="1" type="ORF">DEP91_06395</name>
</gene>